<evidence type="ECO:0000313" key="1">
    <source>
        <dbReference type="EMBL" id="EDR04728.1"/>
    </source>
</evidence>
<sequence>MFSLIRASVDSFAVLQGPSPVPPSLKSTCHVVPHPHGTASDASDSHRRSDAWPSRWRALDIDQCASNPRSRCFRRFGLWGYHSSTGAWVVTHPILSPSTRGLSILRPRMLSRSPNGHLCSACEIQKTCWRGHVDLVLFIIANGCDQGGRCDDRWGGTWTQSKITRGGGENALLEREYVEAGPRKLAMEKISAMDDEGRPTFSVAPSFPSNRGRLKAAGAGLSSLMSNAQFDVREPLELNFEAATNAQLSKTKRASVLRARKFTFDRPCKGA</sequence>
<dbReference type="Proteomes" id="UP000001194">
    <property type="component" value="Unassembled WGS sequence"/>
</dbReference>
<proteinExistence type="predicted"/>
<dbReference type="HOGENOM" id="CLU_1026997_0_0_1"/>
<name>B0DKY3_LACBS</name>
<dbReference type="KEGG" id="lbc:LACBIDRAFT_330329"/>
<dbReference type="InParanoid" id="B0DKY3"/>
<protein>
    <submittedName>
        <fullName evidence="1">Predicted protein</fullName>
    </submittedName>
</protein>
<reference evidence="1 2" key="1">
    <citation type="journal article" date="2008" name="Nature">
        <title>The genome of Laccaria bicolor provides insights into mycorrhizal symbiosis.</title>
        <authorList>
            <person name="Martin F."/>
            <person name="Aerts A."/>
            <person name="Ahren D."/>
            <person name="Brun A."/>
            <person name="Danchin E.G.J."/>
            <person name="Duchaussoy F."/>
            <person name="Gibon J."/>
            <person name="Kohler A."/>
            <person name="Lindquist E."/>
            <person name="Pereda V."/>
            <person name="Salamov A."/>
            <person name="Shapiro H.J."/>
            <person name="Wuyts J."/>
            <person name="Blaudez D."/>
            <person name="Buee M."/>
            <person name="Brokstein P."/>
            <person name="Canbaeck B."/>
            <person name="Cohen D."/>
            <person name="Courty P.E."/>
            <person name="Coutinho P.M."/>
            <person name="Delaruelle C."/>
            <person name="Detter J.C."/>
            <person name="Deveau A."/>
            <person name="DiFazio S."/>
            <person name="Duplessis S."/>
            <person name="Fraissinet-Tachet L."/>
            <person name="Lucic E."/>
            <person name="Frey-Klett P."/>
            <person name="Fourrey C."/>
            <person name="Feussner I."/>
            <person name="Gay G."/>
            <person name="Grimwood J."/>
            <person name="Hoegger P.J."/>
            <person name="Jain P."/>
            <person name="Kilaru S."/>
            <person name="Labbe J."/>
            <person name="Lin Y.C."/>
            <person name="Legue V."/>
            <person name="Le Tacon F."/>
            <person name="Marmeisse R."/>
            <person name="Melayah D."/>
            <person name="Montanini B."/>
            <person name="Muratet M."/>
            <person name="Nehls U."/>
            <person name="Niculita-Hirzel H."/>
            <person name="Oudot-Le Secq M.P."/>
            <person name="Peter M."/>
            <person name="Quesneville H."/>
            <person name="Rajashekar B."/>
            <person name="Reich M."/>
            <person name="Rouhier N."/>
            <person name="Schmutz J."/>
            <person name="Yin T."/>
            <person name="Chalot M."/>
            <person name="Henrissat B."/>
            <person name="Kuees U."/>
            <person name="Lucas S."/>
            <person name="Van de Peer Y."/>
            <person name="Podila G.K."/>
            <person name="Polle A."/>
            <person name="Pukkila P.J."/>
            <person name="Richardson P.M."/>
            <person name="Rouze P."/>
            <person name="Sanders I.R."/>
            <person name="Stajich J.E."/>
            <person name="Tunlid A."/>
            <person name="Tuskan G."/>
            <person name="Grigoriev I.V."/>
        </authorList>
    </citation>
    <scope>NUCLEOTIDE SEQUENCE [LARGE SCALE GENOMIC DNA]</scope>
    <source>
        <strain evidence="2">S238N-H82 / ATCC MYA-4686</strain>
    </source>
</reference>
<dbReference type="EMBL" id="DS547116">
    <property type="protein sequence ID" value="EDR04728.1"/>
    <property type="molecule type" value="Genomic_DNA"/>
</dbReference>
<evidence type="ECO:0000313" key="2">
    <source>
        <dbReference type="Proteomes" id="UP000001194"/>
    </source>
</evidence>
<keyword evidence="2" id="KW-1185">Reference proteome</keyword>
<dbReference type="AlphaFoldDB" id="B0DKY3"/>
<gene>
    <name evidence="1" type="ORF">LACBIDRAFT_330329</name>
</gene>
<organism evidence="2">
    <name type="scientific">Laccaria bicolor (strain S238N-H82 / ATCC MYA-4686)</name>
    <name type="common">Bicoloured deceiver</name>
    <name type="synonym">Laccaria laccata var. bicolor</name>
    <dbReference type="NCBI Taxonomy" id="486041"/>
    <lineage>
        <taxon>Eukaryota</taxon>
        <taxon>Fungi</taxon>
        <taxon>Dikarya</taxon>
        <taxon>Basidiomycota</taxon>
        <taxon>Agaricomycotina</taxon>
        <taxon>Agaricomycetes</taxon>
        <taxon>Agaricomycetidae</taxon>
        <taxon>Agaricales</taxon>
        <taxon>Agaricineae</taxon>
        <taxon>Hydnangiaceae</taxon>
        <taxon>Laccaria</taxon>
    </lineage>
</organism>
<dbReference type="RefSeq" id="XP_001884552.1">
    <property type="nucleotide sequence ID" value="XM_001884517.1"/>
</dbReference>
<accession>B0DKY3</accession>
<dbReference type="GeneID" id="6080212"/>